<dbReference type="InterPro" id="IPR038750">
    <property type="entry name" value="YczE/YyaS-like"/>
</dbReference>
<feature type="transmembrane region" description="Helical" evidence="1">
    <location>
        <begin position="97"/>
        <end position="117"/>
    </location>
</feature>
<dbReference type="PANTHER" id="PTHR40078">
    <property type="entry name" value="INTEGRAL MEMBRANE PROTEIN-RELATED"/>
    <property type="match status" value="1"/>
</dbReference>
<organism evidence="2 3">
    <name type="scientific">Sutterella wadsworthensis HGA0223</name>
    <dbReference type="NCBI Taxonomy" id="1203554"/>
    <lineage>
        <taxon>Bacteria</taxon>
        <taxon>Pseudomonadati</taxon>
        <taxon>Pseudomonadota</taxon>
        <taxon>Betaproteobacteria</taxon>
        <taxon>Burkholderiales</taxon>
        <taxon>Sutterellaceae</taxon>
        <taxon>Sutterella</taxon>
    </lineage>
</organism>
<gene>
    <name evidence="2" type="ORF">HMPREF1476_01471</name>
</gene>
<sequence>MLVIGMEFATFGISLTAVSNIGTTPISTVPYVLSKIFPLSFGTTTFILNVFFVVLQALLLRSRFSILNLLQIPAVLVFSAFIDLNMHLLQPYSPNNWWLSMAMSMFGNLVLAVGIILQVRSKTIVQPGEGIVLAFAAVFHRPFGTVKIVNDTVLVVIAGILSVAVLGSLVGLREGTAVSAILVGFLVKAITAFFPDQRSEKPHVVNIRHE</sequence>
<dbReference type="Pfam" id="PF19700">
    <property type="entry name" value="DUF6198"/>
    <property type="match status" value="1"/>
</dbReference>
<dbReference type="PANTHER" id="PTHR40078:SF1">
    <property type="entry name" value="INTEGRAL MEMBRANE PROTEIN"/>
    <property type="match status" value="1"/>
</dbReference>
<dbReference type="Proteomes" id="UP000014400">
    <property type="component" value="Unassembled WGS sequence"/>
</dbReference>
<reference evidence="2 3" key="1">
    <citation type="submission" date="2013-04" db="EMBL/GenBank/DDBJ databases">
        <title>The Genome Sequence of Sutterella wadsworthensis HGA0223.</title>
        <authorList>
            <consortium name="The Broad Institute Genomics Platform"/>
            <person name="Earl A."/>
            <person name="Ward D."/>
            <person name="Feldgarden M."/>
            <person name="Gevers D."/>
            <person name="Schmidt T.M."/>
            <person name="Dover J."/>
            <person name="Dai D."/>
            <person name="Walker B."/>
            <person name="Young S."/>
            <person name="Zeng Q."/>
            <person name="Gargeya S."/>
            <person name="Fitzgerald M."/>
            <person name="Haas B."/>
            <person name="Abouelleil A."/>
            <person name="Allen A.W."/>
            <person name="Alvarado L."/>
            <person name="Arachchi H.M."/>
            <person name="Berlin A.M."/>
            <person name="Chapman S.B."/>
            <person name="Gainer-Dewar J."/>
            <person name="Goldberg J."/>
            <person name="Griggs A."/>
            <person name="Gujja S."/>
            <person name="Hansen M."/>
            <person name="Howarth C."/>
            <person name="Imamovic A."/>
            <person name="Ireland A."/>
            <person name="Larimer J."/>
            <person name="McCowan C."/>
            <person name="Murphy C."/>
            <person name="Pearson M."/>
            <person name="Poon T.W."/>
            <person name="Priest M."/>
            <person name="Roberts A."/>
            <person name="Saif S."/>
            <person name="Shea T."/>
            <person name="Sisk P."/>
            <person name="Sykes S."/>
            <person name="Wortman J."/>
            <person name="Nusbaum C."/>
            <person name="Birren B."/>
        </authorList>
    </citation>
    <scope>NUCLEOTIDE SEQUENCE [LARGE SCALE GENOMIC DNA]</scope>
    <source>
        <strain evidence="2 3">HGA0223</strain>
    </source>
</reference>
<accession>S3CE04</accession>
<keyword evidence="1" id="KW-1133">Transmembrane helix</keyword>
<evidence type="ECO:0000313" key="3">
    <source>
        <dbReference type="Proteomes" id="UP000014400"/>
    </source>
</evidence>
<evidence type="ECO:0008006" key="4">
    <source>
        <dbReference type="Google" id="ProtNLM"/>
    </source>
</evidence>
<proteinExistence type="predicted"/>
<name>S3CE04_9BURK</name>
<dbReference type="eggNOG" id="COG2364">
    <property type="taxonomic scope" value="Bacteria"/>
</dbReference>
<dbReference type="EMBL" id="ATCF01000021">
    <property type="protein sequence ID" value="EPD98729.1"/>
    <property type="molecule type" value="Genomic_DNA"/>
</dbReference>
<keyword evidence="1" id="KW-0812">Transmembrane</keyword>
<feature type="transmembrane region" description="Helical" evidence="1">
    <location>
        <begin position="36"/>
        <end position="59"/>
    </location>
</feature>
<feature type="transmembrane region" description="Helical" evidence="1">
    <location>
        <begin position="148"/>
        <end position="170"/>
    </location>
</feature>
<comment type="caution">
    <text evidence="2">The sequence shown here is derived from an EMBL/GenBank/DDBJ whole genome shotgun (WGS) entry which is preliminary data.</text>
</comment>
<feature type="transmembrane region" description="Helical" evidence="1">
    <location>
        <begin position="66"/>
        <end position="85"/>
    </location>
</feature>
<feature type="transmembrane region" description="Helical" evidence="1">
    <location>
        <begin position="176"/>
        <end position="194"/>
    </location>
</feature>
<keyword evidence="3" id="KW-1185">Reference proteome</keyword>
<dbReference type="AlphaFoldDB" id="S3CE04"/>
<keyword evidence="1" id="KW-0472">Membrane</keyword>
<evidence type="ECO:0000256" key="1">
    <source>
        <dbReference type="SAM" id="Phobius"/>
    </source>
</evidence>
<protein>
    <recommendedName>
        <fullName evidence="4">YitT family protein</fullName>
    </recommendedName>
</protein>
<dbReference type="PATRIC" id="fig|1203554.3.peg.1546"/>
<dbReference type="HOGENOM" id="CLU_083843_2_0_4"/>
<evidence type="ECO:0000313" key="2">
    <source>
        <dbReference type="EMBL" id="EPD98729.1"/>
    </source>
</evidence>